<dbReference type="AlphaFoldDB" id="A0A8B6DF60"/>
<name>A0A8B6DF60_MYTGA</name>
<keyword evidence="3" id="KW-1185">Reference proteome</keyword>
<comment type="caution">
    <text evidence="2">The sequence shown here is derived from an EMBL/GenBank/DDBJ whole genome shotgun (WGS) entry which is preliminary data.</text>
</comment>
<feature type="chain" id="PRO_5032517513" evidence="1">
    <location>
        <begin position="22"/>
        <end position="140"/>
    </location>
</feature>
<evidence type="ECO:0000313" key="2">
    <source>
        <dbReference type="EMBL" id="VDI18182.1"/>
    </source>
</evidence>
<proteinExistence type="predicted"/>
<evidence type="ECO:0000313" key="3">
    <source>
        <dbReference type="Proteomes" id="UP000596742"/>
    </source>
</evidence>
<reference evidence="2" key="1">
    <citation type="submission" date="2018-11" db="EMBL/GenBank/DDBJ databases">
        <authorList>
            <person name="Alioto T."/>
            <person name="Alioto T."/>
        </authorList>
    </citation>
    <scope>NUCLEOTIDE SEQUENCE</scope>
</reference>
<accession>A0A8B6DF60</accession>
<dbReference type="OrthoDB" id="10318715at2759"/>
<sequence>MYAQYFLGALLGLCFVNGLTAAIVPGLDAARMNALMSPPGQGTPLSAKDAMGHFPGLSNTVYSSSSFPGQLPPDNSVFPNFNSPGQLPPGYVYTRRVRTSMPNIAYPTYPSYPTGSYYRRRTINNNQGGFPWMWYAMSEM</sequence>
<evidence type="ECO:0000256" key="1">
    <source>
        <dbReference type="SAM" id="SignalP"/>
    </source>
</evidence>
<gene>
    <name evidence="2" type="ORF">MGAL_10B086035</name>
</gene>
<feature type="signal peptide" evidence="1">
    <location>
        <begin position="1"/>
        <end position="21"/>
    </location>
</feature>
<organism evidence="2 3">
    <name type="scientific">Mytilus galloprovincialis</name>
    <name type="common">Mediterranean mussel</name>
    <dbReference type="NCBI Taxonomy" id="29158"/>
    <lineage>
        <taxon>Eukaryota</taxon>
        <taxon>Metazoa</taxon>
        <taxon>Spiralia</taxon>
        <taxon>Lophotrochozoa</taxon>
        <taxon>Mollusca</taxon>
        <taxon>Bivalvia</taxon>
        <taxon>Autobranchia</taxon>
        <taxon>Pteriomorphia</taxon>
        <taxon>Mytilida</taxon>
        <taxon>Mytiloidea</taxon>
        <taxon>Mytilidae</taxon>
        <taxon>Mytilinae</taxon>
        <taxon>Mytilus</taxon>
    </lineage>
</organism>
<dbReference type="Proteomes" id="UP000596742">
    <property type="component" value="Unassembled WGS sequence"/>
</dbReference>
<protein>
    <submittedName>
        <fullName evidence="2">Uncharacterized protein</fullName>
    </submittedName>
</protein>
<dbReference type="EMBL" id="UYJE01003301">
    <property type="protein sequence ID" value="VDI18182.1"/>
    <property type="molecule type" value="Genomic_DNA"/>
</dbReference>
<keyword evidence="1" id="KW-0732">Signal</keyword>